<evidence type="ECO:0000313" key="3">
    <source>
        <dbReference type="EMBL" id="AYG83164.1"/>
    </source>
</evidence>
<proteinExistence type="predicted"/>
<feature type="transmembrane region" description="Helical" evidence="2">
    <location>
        <begin position="6"/>
        <end position="33"/>
    </location>
</feature>
<evidence type="ECO:0000256" key="2">
    <source>
        <dbReference type="SAM" id="Phobius"/>
    </source>
</evidence>
<gene>
    <name evidence="3" type="ORF">DWB77_05360</name>
</gene>
<organism evidence="3 4">
    <name type="scientific">Streptomyces hundungensis</name>
    <dbReference type="NCBI Taxonomy" id="1077946"/>
    <lineage>
        <taxon>Bacteria</taxon>
        <taxon>Bacillati</taxon>
        <taxon>Actinomycetota</taxon>
        <taxon>Actinomycetes</taxon>
        <taxon>Kitasatosporales</taxon>
        <taxon>Streptomycetaceae</taxon>
        <taxon>Streptomyces</taxon>
    </lineage>
</organism>
<feature type="compositionally biased region" description="Gly residues" evidence="1">
    <location>
        <begin position="43"/>
        <end position="52"/>
    </location>
</feature>
<protein>
    <submittedName>
        <fullName evidence="3">Uncharacterized protein</fullName>
    </submittedName>
</protein>
<name>A0A387HI55_9ACTN</name>
<dbReference type="Proteomes" id="UP000271554">
    <property type="component" value="Chromosome"/>
</dbReference>
<keyword evidence="2" id="KW-0812">Transmembrane</keyword>
<keyword evidence="2" id="KW-1133">Transmembrane helix</keyword>
<dbReference type="EMBL" id="CP032698">
    <property type="protein sequence ID" value="AYG83164.1"/>
    <property type="molecule type" value="Genomic_DNA"/>
</dbReference>
<accession>A0A387HI55</accession>
<dbReference type="RefSeq" id="WP_246033646.1">
    <property type="nucleotide sequence ID" value="NZ_CP032698.1"/>
</dbReference>
<feature type="region of interest" description="Disordered" evidence="1">
    <location>
        <begin position="38"/>
        <end position="59"/>
    </location>
</feature>
<reference evidence="3 4" key="1">
    <citation type="submission" date="2018-10" db="EMBL/GenBank/DDBJ databases">
        <title>Relationship between Morphology and Antimicrobial Activity in Streptomyces.</title>
        <authorList>
            <person name="Kang H.J."/>
            <person name="Kim S.B."/>
        </authorList>
    </citation>
    <scope>NUCLEOTIDE SEQUENCE [LARGE SCALE GENOMIC DNA]</scope>
    <source>
        <strain evidence="3 4">BH38</strain>
    </source>
</reference>
<dbReference type="AlphaFoldDB" id="A0A387HI55"/>
<keyword evidence="4" id="KW-1185">Reference proteome</keyword>
<dbReference type="KEGG" id="shun:DWB77_05360"/>
<keyword evidence="2" id="KW-0472">Membrane</keyword>
<sequence>MILWMILLALILYGFGLSLGSVLLWVAVAALLITFLRPSRGGSASGSGGPAGAGRADSDYRSYRARRDRMERWERRYRRERQGLFSRHRN</sequence>
<evidence type="ECO:0000313" key="4">
    <source>
        <dbReference type="Proteomes" id="UP000271554"/>
    </source>
</evidence>
<evidence type="ECO:0000256" key="1">
    <source>
        <dbReference type="SAM" id="MobiDB-lite"/>
    </source>
</evidence>